<name>A0AAJ7W550_CEPCN</name>
<sequence length="100" mass="11507">MVKNTLINEDAVTCTIYFNKLVNVLMKILQSKTCSPFGKYRIRHYFKRIEFQHQGSPHAHIIAWLHNAPKDALNEDYDEAIELIDPSSLSVLLSDVYLAT</sequence>
<dbReference type="GeneID" id="112494968"/>
<dbReference type="RefSeq" id="XP_024944915.1">
    <property type="nucleotide sequence ID" value="XM_025089147.1"/>
</dbReference>
<evidence type="ECO:0000313" key="2">
    <source>
        <dbReference type="RefSeq" id="XP_024944915.1"/>
    </source>
</evidence>
<dbReference type="AlphaFoldDB" id="A0AAJ7W550"/>
<keyword evidence="1" id="KW-1185">Reference proteome</keyword>
<reference evidence="2" key="1">
    <citation type="submission" date="2025-08" db="UniProtKB">
        <authorList>
            <consortium name="RefSeq"/>
        </authorList>
    </citation>
    <scope>IDENTIFICATION</scope>
</reference>
<proteinExistence type="predicted"/>
<evidence type="ECO:0000313" key="1">
    <source>
        <dbReference type="Proteomes" id="UP000694920"/>
    </source>
</evidence>
<gene>
    <name evidence="2" type="primary">LOC112494968</name>
</gene>
<dbReference type="Proteomes" id="UP000694920">
    <property type="component" value="Unplaced"/>
</dbReference>
<dbReference type="KEGG" id="ccin:112494968"/>
<protein>
    <submittedName>
        <fullName evidence="2">Uncharacterized protein LOC112494968</fullName>
    </submittedName>
</protein>
<organism evidence="1 2">
    <name type="scientific">Cephus cinctus</name>
    <name type="common">Wheat stem sawfly</name>
    <dbReference type="NCBI Taxonomy" id="211228"/>
    <lineage>
        <taxon>Eukaryota</taxon>
        <taxon>Metazoa</taxon>
        <taxon>Ecdysozoa</taxon>
        <taxon>Arthropoda</taxon>
        <taxon>Hexapoda</taxon>
        <taxon>Insecta</taxon>
        <taxon>Pterygota</taxon>
        <taxon>Neoptera</taxon>
        <taxon>Endopterygota</taxon>
        <taxon>Hymenoptera</taxon>
        <taxon>Cephoidea</taxon>
        <taxon>Cephidae</taxon>
        <taxon>Cephus</taxon>
    </lineage>
</organism>
<accession>A0AAJ7W550</accession>